<protein>
    <submittedName>
        <fullName evidence="1">Uncharacterized protein</fullName>
    </submittedName>
</protein>
<dbReference type="EMBL" id="UINC01032509">
    <property type="protein sequence ID" value="SVB20289.1"/>
    <property type="molecule type" value="Genomic_DNA"/>
</dbReference>
<dbReference type="AlphaFoldDB" id="A0A382C370"/>
<organism evidence="1">
    <name type="scientific">marine metagenome</name>
    <dbReference type="NCBI Taxonomy" id="408172"/>
    <lineage>
        <taxon>unclassified sequences</taxon>
        <taxon>metagenomes</taxon>
        <taxon>ecological metagenomes</taxon>
    </lineage>
</organism>
<evidence type="ECO:0000313" key="1">
    <source>
        <dbReference type="EMBL" id="SVB20289.1"/>
    </source>
</evidence>
<proteinExistence type="predicted"/>
<reference evidence="1" key="1">
    <citation type="submission" date="2018-05" db="EMBL/GenBank/DDBJ databases">
        <authorList>
            <person name="Lanie J.A."/>
            <person name="Ng W.-L."/>
            <person name="Kazmierczak K.M."/>
            <person name="Andrzejewski T.M."/>
            <person name="Davidsen T.M."/>
            <person name="Wayne K.J."/>
            <person name="Tettelin H."/>
            <person name="Glass J.I."/>
            <person name="Rusch D."/>
            <person name="Podicherti R."/>
            <person name="Tsui H.-C.T."/>
            <person name="Winkler M.E."/>
        </authorList>
    </citation>
    <scope>NUCLEOTIDE SEQUENCE</scope>
</reference>
<name>A0A382C370_9ZZZZ</name>
<sequence length="63" mass="7057">MKKAFKILLASSLDFRLSMYGINHAPSITPIKGSSSFKNSIIYLISHNFEIRGAGMWAKIRAK</sequence>
<gene>
    <name evidence="1" type="ORF">METZ01_LOCUS173143</name>
</gene>
<accession>A0A382C370</accession>